<dbReference type="GO" id="GO:0042765">
    <property type="term" value="C:GPI-anchor transamidase complex"/>
    <property type="evidence" value="ECO:0007669"/>
    <property type="project" value="InterPro"/>
</dbReference>
<dbReference type="STRING" id="105984.A0A427XI00"/>
<evidence type="ECO:0000313" key="2">
    <source>
        <dbReference type="EMBL" id="RSH78462.1"/>
    </source>
</evidence>
<keyword evidence="3" id="KW-1185">Reference proteome</keyword>
<organism evidence="2 3">
    <name type="scientific">Apiotrichum porosum</name>
    <dbReference type="NCBI Taxonomy" id="105984"/>
    <lineage>
        <taxon>Eukaryota</taxon>
        <taxon>Fungi</taxon>
        <taxon>Dikarya</taxon>
        <taxon>Basidiomycota</taxon>
        <taxon>Agaricomycotina</taxon>
        <taxon>Tremellomycetes</taxon>
        <taxon>Trichosporonales</taxon>
        <taxon>Trichosporonaceae</taxon>
        <taxon>Apiotrichum</taxon>
    </lineage>
</organism>
<keyword evidence="1" id="KW-0472">Membrane</keyword>
<dbReference type="AlphaFoldDB" id="A0A427XI00"/>
<gene>
    <name evidence="2" type="primary">GAA1</name>
    <name evidence="2" type="ORF">EHS24_002187</name>
</gene>
<proteinExistence type="predicted"/>
<comment type="caution">
    <text evidence="2">The sequence shown here is derived from an EMBL/GenBank/DDBJ whole genome shotgun (WGS) entry which is preliminary data.</text>
</comment>
<dbReference type="EMBL" id="RSCE01000012">
    <property type="protein sequence ID" value="RSH78462.1"/>
    <property type="molecule type" value="Genomic_DNA"/>
</dbReference>
<feature type="transmembrane region" description="Helical" evidence="1">
    <location>
        <begin position="72"/>
        <end position="89"/>
    </location>
</feature>
<evidence type="ECO:0000256" key="1">
    <source>
        <dbReference type="SAM" id="Phobius"/>
    </source>
</evidence>
<feature type="transmembrane region" description="Helical" evidence="1">
    <location>
        <begin position="539"/>
        <end position="558"/>
    </location>
</feature>
<keyword evidence="1" id="KW-0812">Transmembrane</keyword>
<protein>
    <submittedName>
        <fullName evidence="2">Glycosyl phosphatidyl inositol protein transamidase complex subunit</fullName>
    </submittedName>
</protein>
<dbReference type="Pfam" id="PF04114">
    <property type="entry name" value="Gaa1"/>
    <property type="match status" value="1"/>
</dbReference>
<dbReference type="OrthoDB" id="445301at2759"/>
<dbReference type="RefSeq" id="XP_028473609.1">
    <property type="nucleotide sequence ID" value="XM_028617931.1"/>
</dbReference>
<keyword evidence="1" id="KW-1133">Transmembrane helix</keyword>
<dbReference type="GeneID" id="39586730"/>
<feature type="transmembrane region" description="Helical" evidence="1">
    <location>
        <begin position="485"/>
        <end position="503"/>
    </location>
</feature>
<feature type="transmembrane region" description="Helical" evidence="1">
    <location>
        <begin position="461"/>
        <end position="479"/>
    </location>
</feature>
<accession>A0A427XI00</accession>
<evidence type="ECO:0000313" key="3">
    <source>
        <dbReference type="Proteomes" id="UP000279236"/>
    </source>
</evidence>
<dbReference type="PANTHER" id="PTHR13304:SF0">
    <property type="entry name" value="GLYCOSYLPHOSPHATIDYLINOSITOL ANCHOR ATTACHMENT 1 PROTEIN"/>
    <property type="match status" value="1"/>
</dbReference>
<dbReference type="Proteomes" id="UP000279236">
    <property type="component" value="Unassembled WGS sequence"/>
</dbReference>
<sequence length="563" mass="62121">MSDKSAAVTPAATADSPKPAQRVRLVDKLLAKLGLRDLSPNDDRSLTPEQRALGKKLARNKRVVSKIWEKLWLLRTILTVIGVVWILLLPHPFLWKGVFHDEHALQPAQVSMYFNWDNVQKADTYLADLERLRDDNADWETIKTHLVSEFSLAGHESGNTTSAAFARVAPPRSEGTEAILISANWLSRDASAVNVRGVAMLLSLAEFFRRQTHWAFDIFLVVGDDYLAGLEDFMTSYNPRANIWTALNLDYPYHSFSHLGIYYEGVNGRLPNQDVINTAAHVARWSGGADPALHSLPARPYVNYLTGLKHLVAHVKFAALGRPSAAHGVLAKHRIDAITLYGVPAEGPHGFYTLGRTIESTLRSFNNLLERLHASFFFYLLPHPDYFLPVGHYLPAAVILGASVTIAGFDCPDPLAGVLWAIPAVLAGLVGWAIQNPAIPVALVGGSFVMPKPKGTARQSLLALAHLFYGALIPTLAMVNFPQAILLACLVILALSPIFSIPIPDQKTEVPLGKFALAALLLWPAVRELKLEWEMFGNLAWPAVFAVLVPLFTVSWMTPREWE</sequence>
<reference evidence="2 3" key="1">
    <citation type="submission" date="2018-11" db="EMBL/GenBank/DDBJ databases">
        <title>Genome sequence of Apiotrichum porosum DSM 27194.</title>
        <authorList>
            <person name="Aliyu H."/>
            <person name="Gorte O."/>
            <person name="Ochsenreither K."/>
        </authorList>
    </citation>
    <scope>NUCLEOTIDE SEQUENCE [LARGE SCALE GENOMIC DNA]</scope>
    <source>
        <strain evidence="2 3">DSM 27194</strain>
    </source>
</reference>
<dbReference type="PANTHER" id="PTHR13304">
    <property type="entry name" value="GLYCOSYLPHOSPHATIDYLINOSITOL ANCHOR ATTACHMENT 1 PROTEIN"/>
    <property type="match status" value="1"/>
</dbReference>
<dbReference type="InterPro" id="IPR007246">
    <property type="entry name" value="Gaa1"/>
</dbReference>
<name>A0A427XI00_9TREE</name>
<feature type="transmembrane region" description="Helical" evidence="1">
    <location>
        <begin position="421"/>
        <end position="449"/>
    </location>
</feature>
<dbReference type="GO" id="GO:0016255">
    <property type="term" value="P:attachment of GPI anchor to protein"/>
    <property type="evidence" value="ECO:0007669"/>
    <property type="project" value="TreeGrafter"/>
</dbReference>
<feature type="transmembrane region" description="Helical" evidence="1">
    <location>
        <begin position="386"/>
        <end position="409"/>
    </location>
</feature>